<dbReference type="Pfam" id="PF05552">
    <property type="entry name" value="MS_channel_1st_1"/>
    <property type="match status" value="2"/>
</dbReference>
<evidence type="ECO:0000256" key="1">
    <source>
        <dbReference type="SAM" id="Phobius"/>
    </source>
</evidence>
<evidence type="ECO:0008006" key="4">
    <source>
        <dbReference type="Google" id="ProtNLM"/>
    </source>
</evidence>
<dbReference type="EMBL" id="PFGP01000016">
    <property type="protein sequence ID" value="PIW66945.1"/>
    <property type="molecule type" value="Genomic_DNA"/>
</dbReference>
<dbReference type="PANTHER" id="PTHR30221">
    <property type="entry name" value="SMALL-CONDUCTANCE MECHANOSENSITIVE CHANNEL"/>
    <property type="match status" value="1"/>
</dbReference>
<reference evidence="2 3" key="1">
    <citation type="submission" date="2017-09" db="EMBL/GenBank/DDBJ databases">
        <title>Depth-based differentiation of microbial function through sediment-hosted aquifers and enrichment of novel symbionts in the deep terrestrial subsurface.</title>
        <authorList>
            <person name="Probst A.J."/>
            <person name="Ladd B."/>
            <person name="Jarett J.K."/>
            <person name="Geller-Mcgrath D.E."/>
            <person name="Sieber C.M."/>
            <person name="Emerson J.B."/>
            <person name="Anantharaman K."/>
            <person name="Thomas B.C."/>
            <person name="Malmstrom R."/>
            <person name="Stieglmeier M."/>
            <person name="Klingl A."/>
            <person name="Woyke T."/>
            <person name="Ryan C.M."/>
            <person name="Banfield J.F."/>
        </authorList>
    </citation>
    <scope>NUCLEOTIDE SEQUENCE [LARGE SCALE GENOMIC DNA]</scope>
    <source>
        <strain evidence="2">CG12_big_fil_rev_8_21_14_0_65_43_15</strain>
    </source>
</reference>
<evidence type="ECO:0000313" key="2">
    <source>
        <dbReference type="EMBL" id="PIW66945.1"/>
    </source>
</evidence>
<comment type="caution">
    <text evidence="2">The sequence shown here is derived from an EMBL/GenBank/DDBJ whole genome shotgun (WGS) entry which is preliminary data.</text>
</comment>
<organism evidence="2 3">
    <name type="scientific">Candidatus Taenaricola geysiri</name>
    <dbReference type="NCBI Taxonomy" id="1974752"/>
    <lineage>
        <taxon>Bacteria</taxon>
        <taxon>Pseudomonadati</taxon>
        <taxon>Candidatus Omnitrophota</taxon>
        <taxon>Candidatus Taenaricola</taxon>
    </lineage>
</organism>
<sequence length="154" mass="16709">MSNWQVVLLEPAKTVVSQISQFLINVLLVVVILVIGWIIAKIIKTLVAKLLRTIKLDQLSDRIDLDNVLAKGGISYSLSELIGVICYWLTLLITFVVAINAIGLTVAADLLNRIVLYVPNIIAAIFILILGMFVATLLSNIVKTAANNAGLSQV</sequence>
<proteinExistence type="predicted"/>
<dbReference type="InterPro" id="IPR045275">
    <property type="entry name" value="MscS_archaea/bacteria_type"/>
</dbReference>
<keyword evidence="1" id="KW-0812">Transmembrane</keyword>
<dbReference type="Gene3D" id="1.10.287.1260">
    <property type="match status" value="1"/>
</dbReference>
<dbReference type="AlphaFoldDB" id="A0A2J0LGI2"/>
<feature type="transmembrane region" description="Helical" evidence="1">
    <location>
        <begin position="20"/>
        <end position="40"/>
    </location>
</feature>
<dbReference type="PANTHER" id="PTHR30221:SF1">
    <property type="entry name" value="SMALL-CONDUCTANCE MECHANOSENSITIVE CHANNEL"/>
    <property type="match status" value="1"/>
</dbReference>
<name>A0A2J0LGI2_9BACT</name>
<keyword evidence="1" id="KW-0472">Membrane</keyword>
<protein>
    <recommendedName>
        <fullName evidence="4">Mechanosensitive ion channel protein MscS</fullName>
    </recommendedName>
</protein>
<feature type="transmembrane region" description="Helical" evidence="1">
    <location>
        <begin position="81"/>
        <end position="108"/>
    </location>
</feature>
<dbReference type="GO" id="GO:0008381">
    <property type="term" value="F:mechanosensitive monoatomic ion channel activity"/>
    <property type="evidence" value="ECO:0007669"/>
    <property type="project" value="InterPro"/>
</dbReference>
<evidence type="ECO:0000313" key="3">
    <source>
        <dbReference type="Proteomes" id="UP000231267"/>
    </source>
</evidence>
<feature type="transmembrane region" description="Helical" evidence="1">
    <location>
        <begin position="114"/>
        <end position="138"/>
    </location>
</feature>
<keyword evidence="1" id="KW-1133">Transmembrane helix</keyword>
<accession>A0A2J0LGI2</accession>
<dbReference type="Proteomes" id="UP000231267">
    <property type="component" value="Unassembled WGS sequence"/>
</dbReference>
<dbReference type="InterPro" id="IPR008910">
    <property type="entry name" value="MSC_TM_helix"/>
</dbReference>
<gene>
    <name evidence="2" type="ORF">COW11_00645</name>
</gene>
<feature type="non-terminal residue" evidence="2">
    <location>
        <position position="154"/>
    </location>
</feature>